<keyword evidence="4 9" id="KW-0210">Decarboxylase</keyword>
<dbReference type="SMART" id="SM00934">
    <property type="entry name" value="OMPdecase"/>
    <property type="match status" value="1"/>
</dbReference>
<proteinExistence type="inferred from homology"/>
<dbReference type="InterPro" id="IPR047596">
    <property type="entry name" value="OMPdecase_bac"/>
</dbReference>
<keyword evidence="6 9" id="KW-0456">Lyase</keyword>
<evidence type="ECO:0000256" key="12">
    <source>
        <dbReference type="RuleBase" id="RU000512"/>
    </source>
</evidence>
<evidence type="ECO:0000313" key="14">
    <source>
        <dbReference type="EMBL" id="AGR58985.1"/>
    </source>
</evidence>
<gene>
    <name evidence="9" type="primary">pyrF</name>
    <name evidence="14" type="ORF">A464_1800</name>
</gene>
<dbReference type="AlphaFoldDB" id="S5N8Q2"/>
<evidence type="ECO:0000256" key="5">
    <source>
        <dbReference type="ARBA" id="ARBA00022975"/>
    </source>
</evidence>
<dbReference type="FunFam" id="3.20.20.70:FF:000015">
    <property type="entry name" value="Orotidine 5'-phosphate decarboxylase"/>
    <property type="match status" value="1"/>
</dbReference>
<evidence type="ECO:0000256" key="9">
    <source>
        <dbReference type="HAMAP-Rule" id="MF_01200"/>
    </source>
</evidence>
<dbReference type="InterPro" id="IPR001754">
    <property type="entry name" value="OMPdeCOase_dom"/>
</dbReference>
<feature type="binding site" evidence="9 11">
    <location>
        <position position="42"/>
    </location>
    <ligand>
        <name>substrate</name>
    </ligand>
</feature>
<feature type="binding site" evidence="9 11">
    <location>
        <position position="242"/>
    </location>
    <ligand>
        <name>substrate</name>
    </ligand>
</feature>
<keyword evidence="5 9" id="KW-0665">Pyrimidine biosynthesis</keyword>
<dbReference type="PANTHER" id="PTHR32119:SF2">
    <property type="entry name" value="OROTIDINE 5'-PHOSPHATE DECARBOXYLASE"/>
    <property type="match status" value="1"/>
</dbReference>
<accession>S5N8Q2</accession>
<dbReference type="Pfam" id="PF00215">
    <property type="entry name" value="OMPdecase"/>
    <property type="match status" value="1"/>
</dbReference>
<comment type="subunit">
    <text evidence="3 9">Homodimer.</text>
</comment>
<dbReference type="Gene3D" id="3.20.20.70">
    <property type="entry name" value="Aldolase class I"/>
    <property type="match status" value="1"/>
</dbReference>
<evidence type="ECO:0000313" key="15">
    <source>
        <dbReference type="Proteomes" id="UP000015042"/>
    </source>
</evidence>
<comment type="pathway">
    <text evidence="2 9 12">Pyrimidine metabolism; UMP biosynthesis via de novo pathway; UMP from orotate: step 2/2.</text>
</comment>
<organism evidence="14 15">
    <name type="scientific">Salmonella bongori N268-08</name>
    <dbReference type="NCBI Taxonomy" id="1197719"/>
    <lineage>
        <taxon>Bacteria</taxon>
        <taxon>Pseudomonadati</taxon>
        <taxon>Pseudomonadota</taxon>
        <taxon>Gammaproteobacteria</taxon>
        <taxon>Enterobacterales</taxon>
        <taxon>Enterobacteriaceae</taxon>
        <taxon>Salmonella</taxon>
    </lineage>
</organism>
<feature type="active site" description="For OMPdecase activity" evidence="10">
    <location>
        <position position="93"/>
    </location>
</feature>
<dbReference type="Proteomes" id="UP000015042">
    <property type="component" value="Chromosome"/>
</dbReference>
<dbReference type="HAMAP" id="MF_01200_B">
    <property type="entry name" value="OMPdecase_type1_B"/>
    <property type="match status" value="1"/>
</dbReference>
<evidence type="ECO:0000256" key="11">
    <source>
        <dbReference type="PIRSR" id="PIRSR614732-2"/>
    </source>
</evidence>
<feature type="domain" description="Orotidine 5'-phosphate decarboxylase" evidence="13">
    <location>
        <begin position="36"/>
        <end position="257"/>
    </location>
</feature>
<dbReference type="PATRIC" id="fig|1197719.3.peg.1794"/>
<dbReference type="InterPro" id="IPR011060">
    <property type="entry name" value="RibuloseP-bd_barrel"/>
</dbReference>
<reference evidence="14 15" key="1">
    <citation type="submission" date="2013-07" db="EMBL/GenBank/DDBJ databases">
        <title>Genome sequence of Salmonella bongori N268-08 - a rare clinical isolate.</title>
        <authorList>
            <person name="Marti R."/>
            <person name="Hagens S."/>
            <person name="Loessner M.J."/>
            <person name="Klumpp J."/>
        </authorList>
    </citation>
    <scope>NUCLEOTIDE SEQUENCE [LARGE SCALE GENOMIC DNA]</scope>
    <source>
        <strain evidence="14 15">N268-08</strain>
    </source>
</reference>
<dbReference type="GO" id="GO:0004590">
    <property type="term" value="F:orotidine-5'-phosphate decarboxylase activity"/>
    <property type="evidence" value="ECO:0007669"/>
    <property type="project" value="UniProtKB-UniRule"/>
</dbReference>
<dbReference type="EC" id="4.1.1.23" evidence="9"/>
<dbReference type="GO" id="GO:0005829">
    <property type="term" value="C:cytosol"/>
    <property type="evidence" value="ECO:0007669"/>
    <property type="project" value="TreeGrafter"/>
</dbReference>
<feature type="binding site" evidence="9 11">
    <location>
        <position position="151"/>
    </location>
    <ligand>
        <name>substrate</name>
    </ligand>
</feature>
<sequence>MHAVYPICATSGAHHQEGLVMTFTASSSSHAITDSPVVVALDYHERDKALAFIDKIDPCDCRLKVGKEMFTLFGPQFVLDLQQRGFDVFLDLKFHDIPNTTARAVAAAADLGVWMVNVHASGGARMMTAAREALAPFGKEAPLLIAVTVLTSMETSDLRDLGVTLSPAEHAERLARLTQQCGLDGVVCSAREAVRFKQVFGTAFKLVTPGIRPAGSEAGDQRRIMTPEQALSAGVDYMVIGRPVTQSQNPAQTLKNINASLQREAE</sequence>
<dbReference type="GO" id="GO:0044205">
    <property type="term" value="P:'de novo' UMP biosynthetic process"/>
    <property type="evidence" value="ECO:0007669"/>
    <property type="project" value="UniProtKB-UniRule"/>
</dbReference>
<feature type="active site" description="For OMPdecase activity" evidence="10">
    <location>
        <position position="91"/>
    </location>
</feature>
<comment type="similarity">
    <text evidence="8 9">Belongs to the OMP decarboxylase family. Type 1 subfamily.</text>
</comment>
<dbReference type="InterPro" id="IPR018089">
    <property type="entry name" value="OMPdecase_AS"/>
</dbReference>
<feature type="binding site" evidence="9 11">
    <location>
        <position position="221"/>
    </location>
    <ligand>
        <name>substrate</name>
    </ligand>
</feature>
<feature type="active site" description="Proton donor" evidence="9">
    <location>
        <position position="93"/>
    </location>
</feature>
<feature type="binding site" evidence="9 11">
    <location>
        <position position="212"/>
    </location>
    <ligand>
        <name>substrate</name>
    </ligand>
</feature>
<dbReference type="UniPathway" id="UPA00070">
    <property type="reaction ID" value="UER00120"/>
</dbReference>
<comment type="function">
    <text evidence="1 9">Catalyzes the decarboxylation of orotidine 5'-monophosphate (OMP) to uridine 5'-monophosphate (UMP).</text>
</comment>
<dbReference type="SUPFAM" id="SSF51366">
    <property type="entry name" value="Ribulose-phoshate binding barrel"/>
    <property type="match status" value="1"/>
</dbReference>
<dbReference type="NCBIfam" id="TIGR01740">
    <property type="entry name" value="pyrF"/>
    <property type="match status" value="1"/>
</dbReference>
<evidence type="ECO:0000256" key="1">
    <source>
        <dbReference type="ARBA" id="ARBA00002356"/>
    </source>
</evidence>
<name>S5N8Q2_SALBN</name>
<feature type="binding site" evidence="9 11">
    <location>
        <position position="64"/>
    </location>
    <ligand>
        <name>substrate</name>
    </ligand>
</feature>
<evidence type="ECO:0000256" key="8">
    <source>
        <dbReference type="ARBA" id="ARBA00061012"/>
    </source>
</evidence>
<feature type="binding site" evidence="9">
    <location>
        <begin position="91"/>
        <end position="100"/>
    </location>
    <ligand>
        <name>substrate</name>
    </ligand>
</feature>
<dbReference type="InterPro" id="IPR014732">
    <property type="entry name" value="OMPdecase"/>
</dbReference>
<dbReference type="EMBL" id="CP006608">
    <property type="protein sequence ID" value="AGR58985.1"/>
    <property type="molecule type" value="Genomic_DNA"/>
</dbReference>
<evidence type="ECO:0000256" key="10">
    <source>
        <dbReference type="PIRSR" id="PIRSR614732-1"/>
    </source>
</evidence>
<comment type="catalytic activity">
    <reaction evidence="7 9 12">
        <text>orotidine 5'-phosphate + H(+) = UMP + CO2</text>
        <dbReference type="Rhea" id="RHEA:11596"/>
        <dbReference type="ChEBI" id="CHEBI:15378"/>
        <dbReference type="ChEBI" id="CHEBI:16526"/>
        <dbReference type="ChEBI" id="CHEBI:57538"/>
        <dbReference type="ChEBI" id="CHEBI:57865"/>
        <dbReference type="EC" id="4.1.1.23"/>
    </reaction>
</comment>
<evidence type="ECO:0000256" key="7">
    <source>
        <dbReference type="ARBA" id="ARBA00049157"/>
    </source>
</evidence>
<evidence type="ECO:0000256" key="6">
    <source>
        <dbReference type="ARBA" id="ARBA00023239"/>
    </source>
</evidence>
<dbReference type="PANTHER" id="PTHR32119">
    <property type="entry name" value="OROTIDINE 5'-PHOSPHATE DECARBOXYLASE"/>
    <property type="match status" value="1"/>
</dbReference>
<dbReference type="NCBIfam" id="NF001273">
    <property type="entry name" value="PRK00230.1"/>
    <property type="match status" value="1"/>
</dbReference>
<evidence type="ECO:0000256" key="4">
    <source>
        <dbReference type="ARBA" id="ARBA00022793"/>
    </source>
</evidence>
<dbReference type="InterPro" id="IPR013785">
    <property type="entry name" value="Aldolase_TIM"/>
</dbReference>
<evidence type="ECO:0000256" key="3">
    <source>
        <dbReference type="ARBA" id="ARBA00011738"/>
    </source>
</evidence>
<dbReference type="KEGG" id="sbz:A464_1800"/>
<dbReference type="HOGENOM" id="CLU_067069_0_0_6"/>
<dbReference type="eggNOG" id="COG0284">
    <property type="taxonomic scope" value="Bacteria"/>
</dbReference>
<dbReference type="CDD" id="cd04725">
    <property type="entry name" value="OMP_decarboxylase_like"/>
    <property type="match status" value="1"/>
</dbReference>
<dbReference type="PROSITE" id="PS00156">
    <property type="entry name" value="OMPDECASE"/>
    <property type="match status" value="1"/>
</dbReference>
<feature type="active site" description="For OMPdecase activity" evidence="10">
    <location>
        <position position="96"/>
    </location>
</feature>
<evidence type="ECO:0000256" key="2">
    <source>
        <dbReference type="ARBA" id="ARBA00004861"/>
    </source>
</evidence>
<protein>
    <recommendedName>
        <fullName evidence="9">Orotidine 5'-phosphate decarboxylase</fullName>
        <ecNumber evidence="9">4.1.1.23</ecNumber>
    </recommendedName>
    <alternativeName>
        <fullName evidence="9">OMP decarboxylase</fullName>
        <shortName evidence="9">OMPDCase</shortName>
        <shortName evidence="9">OMPdecase</shortName>
    </alternativeName>
</protein>
<dbReference type="GO" id="GO:0006207">
    <property type="term" value="P:'de novo' pyrimidine nucleobase biosynthetic process"/>
    <property type="evidence" value="ECO:0007669"/>
    <property type="project" value="InterPro"/>
</dbReference>
<evidence type="ECO:0000259" key="13">
    <source>
        <dbReference type="SMART" id="SM00934"/>
    </source>
</evidence>
<feature type="binding site" evidence="9 11">
    <location>
        <position position="241"/>
    </location>
    <ligand>
        <name>substrate</name>
    </ligand>
</feature>